<evidence type="ECO:0008006" key="3">
    <source>
        <dbReference type="Google" id="ProtNLM"/>
    </source>
</evidence>
<evidence type="ECO:0000313" key="2">
    <source>
        <dbReference type="Proteomes" id="UP001054945"/>
    </source>
</evidence>
<dbReference type="EMBL" id="BPLR01020741">
    <property type="protein sequence ID" value="GIX82053.1"/>
    <property type="molecule type" value="Genomic_DNA"/>
</dbReference>
<reference evidence="1 2" key="1">
    <citation type="submission" date="2021-06" db="EMBL/GenBank/DDBJ databases">
        <title>Caerostris extrusa draft genome.</title>
        <authorList>
            <person name="Kono N."/>
            <person name="Arakawa K."/>
        </authorList>
    </citation>
    <scope>NUCLEOTIDE SEQUENCE [LARGE SCALE GENOMIC DNA]</scope>
</reference>
<proteinExistence type="predicted"/>
<protein>
    <recommendedName>
        <fullName evidence="3">Transposase</fullName>
    </recommendedName>
</protein>
<gene>
    <name evidence="1" type="ORF">CEXT_403751</name>
</gene>
<keyword evidence="2" id="KW-1185">Reference proteome</keyword>
<dbReference type="AlphaFoldDB" id="A0AAV4NDU5"/>
<sequence length="79" mass="9013">MGSSFVSKHNNVHQQVSRVHEAHQRMKIVCKELSLSLTRVQDWLKSFRQGRGSLKNDLRPGQSRLVITDALVNEVTRSS</sequence>
<comment type="caution">
    <text evidence="1">The sequence shown here is derived from an EMBL/GenBank/DDBJ whole genome shotgun (WGS) entry which is preliminary data.</text>
</comment>
<dbReference type="Proteomes" id="UP001054945">
    <property type="component" value="Unassembled WGS sequence"/>
</dbReference>
<accession>A0AAV4NDU5</accession>
<name>A0AAV4NDU5_CAEEX</name>
<organism evidence="1 2">
    <name type="scientific">Caerostris extrusa</name>
    <name type="common">Bark spider</name>
    <name type="synonym">Caerostris bankana</name>
    <dbReference type="NCBI Taxonomy" id="172846"/>
    <lineage>
        <taxon>Eukaryota</taxon>
        <taxon>Metazoa</taxon>
        <taxon>Ecdysozoa</taxon>
        <taxon>Arthropoda</taxon>
        <taxon>Chelicerata</taxon>
        <taxon>Arachnida</taxon>
        <taxon>Araneae</taxon>
        <taxon>Araneomorphae</taxon>
        <taxon>Entelegynae</taxon>
        <taxon>Araneoidea</taxon>
        <taxon>Araneidae</taxon>
        <taxon>Caerostris</taxon>
    </lineage>
</organism>
<evidence type="ECO:0000313" key="1">
    <source>
        <dbReference type="EMBL" id="GIX82053.1"/>
    </source>
</evidence>